<dbReference type="Pfam" id="PF09723">
    <property type="entry name" value="Zn_ribbon_8"/>
    <property type="match status" value="1"/>
</dbReference>
<dbReference type="SMART" id="SM00834">
    <property type="entry name" value="CxxC_CXXC_SSSS"/>
    <property type="match status" value="1"/>
</dbReference>
<dbReference type="RefSeq" id="WP_155304027.1">
    <property type="nucleotide sequence ID" value="NZ_AP021875.1"/>
</dbReference>
<proteinExistence type="predicted"/>
<protein>
    <recommendedName>
        <fullName evidence="1">Putative regulatory protein FmdB zinc ribbon domain-containing protein</fullName>
    </recommendedName>
</protein>
<feature type="domain" description="Putative regulatory protein FmdB zinc ribbon" evidence="1">
    <location>
        <begin position="1"/>
        <end position="41"/>
    </location>
</feature>
<reference evidence="2 3" key="1">
    <citation type="submission" date="2019-11" db="EMBL/GenBank/DDBJ databases">
        <title>Comparative genomics of hydrocarbon-degrading Desulfosarcina strains.</title>
        <authorList>
            <person name="Watanabe M."/>
            <person name="Kojima H."/>
            <person name="Fukui M."/>
        </authorList>
    </citation>
    <scope>NUCLEOTIDE SEQUENCE [LARGE SCALE GENOMIC DNA]</scope>
    <source>
        <strain evidence="2 3">PP31</strain>
    </source>
</reference>
<keyword evidence="3" id="KW-1185">Reference proteome</keyword>
<dbReference type="EMBL" id="AP021875">
    <property type="protein sequence ID" value="BBO75074.1"/>
    <property type="molecule type" value="Genomic_DNA"/>
</dbReference>
<sequence length="84" mass="8344">MPLFDFLCADCGHVAEMLVFNETTSVQCEKCGSSNLKKLMSAHSSLSGTASNAMPGPGDTACCGSSPGHAGCAGPGSCCGRAQG</sequence>
<dbReference type="KEGG" id="dwd:DSCW_24910"/>
<dbReference type="InterPro" id="IPR013429">
    <property type="entry name" value="Regulatory_FmdB_Zinc_ribbon"/>
</dbReference>
<name>A0A5K7Z9C9_9BACT</name>
<accession>A0A5K7Z9C9</accession>
<organism evidence="2 3">
    <name type="scientific">Desulfosarcina widdelii</name>
    <dbReference type="NCBI Taxonomy" id="947919"/>
    <lineage>
        <taxon>Bacteria</taxon>
        <taxon>Pseudomonadati</taxon>
        <taxon>Thermodesulfobacteriota</taxon>
        <taxon>Desulfobacteria</taxon>
        <taxon>Desulfobacterales</taxon>
        <taxon>Desulfosarcinaceae</taxon>
        <taxon>Desulfosarcina</taxon>
    </lineage>
</organism>
<evidence type="ECO:0000313" key="3">
    <source>
        <dbReference type="Proteomes" id="UP000427769"/>
    </source>
</evidence>
<gene>
    <name evidence="2" type="ORF">DSCW_24910</name>
</gene>
<dbReference type="OrthoDB" id="9813321at2"/>
<evidence type="ECO:0000259" key="1">
    <source>
        <dbReference type="SMART" id="SM00834"/>
    </source>
</evidence>
<dbReference type="Proteomes" id="UP000427769">
    <property type="component" value="Chromosome"/>
</dbReference>
<dbReference type="NCBIfam" id="TIGR02605">
    <property type="entry name" value="CxxC_CxxC_SSSS"/>
    <property type="match status" value="1"/>
</dbReference>
<evidence type="ECO:0000313" key="2">
    <source>
        <dbReference type="EMBL" id="BBO75074.1"/>
    </source>
</evidence>
<dbReference type="AlphaFoldDB" id="A0A5K7Z9C9"/>